<comment type="caution">
    <text evidence="2">The sequence shown here is derived from an EMBL/GenBank/DDBJ whole genome shotgun (WGS) entry which is preliminary data.</text>
</comment>
<feature type="compositionally biased region" description="Basic and acidic residues" evidence="1">
    <location>
        <begin position="1"/>
        <end position="18"/>
    </location>
</feature>
<dbReference type="Proteomes" id="UP001487740">
    <property type="component" value="Unassembled WGS sequence"/>
</dbReference>
<evidence type="ECO:0000256" key="1">
    <source>
        <dbReference type="SAM" id="MobiDB-lite"/>
    </source>
</evidence>
<feature type="compositionally biased region" description="Polar residues" evidence="1">
    <location>
        <begin position="58"/>
        <end position="68"/>
    </location>
</feature>
<protein>
    <submittedName>
        <fullName evidence="2">Uncharacterized protein</fullName>
    </submittedName>
</protein>
<feature type="region of interest" description="Disordered" evidence="1">
    <location>
        <begin position="1"/>
        <end position="68"/>
    </location>
</feature>
<organism evidence="2 3">
    <name type="scientific">Scylla paramamosain</name>
    <name type="common">Mud crab</name>
    <dbReference type="NCBI Taxonomy" id="85552"/>
    <lineage>
        <taxon>Eukaryota</taxon>
        <taxon>Metazoa</taxon>
        <taxon>Ecdysozoa</taxon>
        <taxon>Arthropoda</taxon>
        <taxon>Crustacea</taxon>
        <taxon>Multicrustacea</taxon>
        <taxon>Malacostraca</taxon>
        <taxon>Eumalacostraca</taxon>
        <taxon>Eucarida</taxon>
        <taxon>Decapoda</taxon>
        <taxon>Pleocyemata</taxon>
        <taxon>Brachyura</taxon>
        <taxon>Eubrachyura</taxon>
        <taxon>Portunoidea</taxon>
        <taxon>Portunidae</taxon>
        <taxon>Portuninae</taxon>
        <taxon>Scylla</taxon>
    </lineage>
</organism>
<name>A0AAW0TNN6_SCYPA</name>
<keyword evidence="3" id="KW-1185">Reference proteome</keyword>
<sequence length="68" mass="7566">MSDMDNKQHISRESDKAAHSITSARTPGVLEDVGRKNTIEGARQHQTEIRCLGEDQQQDQSTWTALAS</sequence>
<accession>A0AAW0TNN6</accession>
<gene>
    <name evidence="2" type="ORF">O3P69_020834</name>
</gene>
<dbReference type="AlphaFoldDB" id="A0AAW0TNN6"/>
<evidence type="ECO:0000313" key="2">
    <source>
        <dbReference type="EMBL" id="KAK8389120.1"/>
    </source>
</evidence>
<feature type="compositionally biased region" description="Basic and acidic residues" evidence="1">
    <location>
        <begin position="32"/>
        <end position="53"/>
    </location>
</feature>
<evidence type="ECO:0000313" key="3">
    <source>
        <dbReference type="Proteomes" id="UP001487740"/>
    </source>
</evidence>
<dbReference type="EMBL" id="JARAKH010000028">
    <property type="protein sequence ID" value="KAK8389120.1"/>
    <property type="molecule type" value="Genomic_DNA"/>
</dbReference>
<proteinExistence type="predicted"/>
<reference evidence="2 3" key="1">
    <citation type="submission" date="2023-03" db="EMBL/GenBank/DDBJ databases">
        <title>High-quality genome of Scylla paramamosain provides insights in environmental adaptation.</title>
        <authorList>
            <person name="Zhang L."/>
        </authorList>
    </citation>
    <scope>NUCLEOTIDE SEQUENCE [LARGE SCALE GENOMIC DNA]</scope>
    <source>
        <strain evidence="2">LZ_2023a</strain>
        <tissue evidence="2">Muscle</tissue>
    </source>
</reference>